<dbReference type="InterPro" id="IPR023561">
    <property type="entry name" value="Carbonic_anhydrase_a-class"/>
</dbReference>
<evidence type="ECO:0000313" key="4">
    <source>
        <dbReference type="Proteomes" id="UP001345963"/>
    </source>
</evidence>
<dbReference type="InterPro" id="IPR036398">
    <property type="entry name" value="CA_dom_sf"/>
</dbReference>
<feature type="domain" description="Alpha-carbonic anhydrase" evidence="2">
    <location>
        <begin position="1"/>
        <end position="84"/>
    </location>
</feature>
<organism evidence="3 4">
    <name type="scientific">Ataeniobius toweri</name>
    <dbReference type="NCBI Taxonomy" id="208326"/>
    <lineage>
        <taxon>Eukaryota</taxon>
        <taxon>Metazoa</taxon>
        <taxon>Chordata</taxon>
        <taxon>Craniata</taxon>
        <taxon>Vertebrata</taxon>
        <taxon>Euteleostomi</taxon>
        <taxon>Actinopterygii</taxon>
        <taxon>Neopterygii</taxon>
        <taxon>Teleostei</taxon>
        <taxon>Neoteleostei</taxon>
        <taxon>Acanthomorphata</taxon>
        <taxon>Ovalentaria</taxon>
        <taxon>Atherinomorphae</taxon>
        <taxon>Cyprinodontiformes</taxon>
        <taxon>Goodeidae</taxon>
        <taxon>Ataeniobius</taxon>
    </lineage>
</organism>
<dbReference type="Pfam" id="PF00194">
    <property type="entry name" value="Carb_anhydrase"/>
    <property type="match status" value="1"/>
</dbReference>
<gene>
    <name evidence="3" type="primary">CA10_1</name>
    <name evidence="3" type="ORF">ATANTOWER_012661</name>
</gene>
<dbReference type="Proteomes" id="UP001345963">
    <property type="component" value="Unassembled WGS sequence"/>
</dbReference>
<dbReference type="EMBL" id="JAHUTI010012522">
    <property type="protein sequence ID" value="MED6236677.1"/>
    <property type="molecule type" value="Genomic_DNA"/>
</dbReference>
<reference evidence="3 4" key="1">
    <citation type="submission" date="2021-07" db="EMBL/GenBank/DDBJ databases">
        <authorList>
            <person name="Palmer J.M."/>
        </authorList>
    </citation>
    <scope>NUCLEOTIDE SEQUENCE [LARGE SCALE GENOMIC DNA]</scope>
    <source>
        <strain evidence="3 4">AT_MEX2019</strain>
        <tissue evidence="3">Muscle</tissue>
    </source>
</reference>
<keyword evidence="4" id="KW-1185">Reference proteome</keyword>
<name>A0ABU7AEZ2_9TELE</name>
<evidence type="ECO:0000313" key="3">
    <source>
        <dbReference type="EMBL" id="MED6236677.1"/>
    </source>
</evidence>
<dbReference type="Gene3D" id="3.10.200.10">
    <property type="entry name" value="Alpha carbonic anhydrase"/>
    <property type="match status" value="1"/>
</dbReference>
<dbReference type="SUPFAM" id="SSF51069">
    <property type="entry name" value="Carbonic anhydrase"/>
    <property type="match status" value="1"/>
</dbReference>
<dbReference type="PROSITE" id="PS51144">
    <property type="entry name" value="ALPHA_CA_2"/>
    <property type="match status" value="1"/>
</dbReference>
<dbReference type="InterPro" id="IPR001148">
    <property type="entry name" value="CA_dom"/>
</dbReference>
<accession>A0ABU7AEZ2</accession>
<sequence length="84" mass="9839">MITLEETAEIYTSQQLYSKMWPLCKVIKDDAFLLMGLNIADLYPDTIRYITYEGSITIPPCYETSTWILINKPVYVTQMQLRHT</sequence>
<comment type="similarity">
    <text evidence="1">Belongs to the alpha-carbonic anhydrase family.</text>
</comment>
<evidence type="ECO:0000259" key="2">
    <source>
        <dbReference type="PROSITE" id="PS51144"/>
    </source>
</evidence>
<comment type="caution">
    <text evidence="3">The sequence shown here is derived from an EMBL/GenBank/DDBJ whole genome shotgun (WGS) entry which is preliminary data.</text>
</comment>
<dbReference type="PANTHER" id="PTHR18952">
    <property type="entry name" value="CARBONIC ANHYDRASE"/>
    <property type="match status" value="1"/>
</dbReference>
<dbReference type="PANTHER" id="PTHR18952:SF208">
    <property type="entry name" value="CARBONIC ANHYDRASE XA-RELATED"/>
    <property type="match status" value="1"/>
</dbReference>
<evidence type="ECO:0000256" key="1">
    <source>
        <dbReference type="ARBA" id="ARBA00010718"/>
    </source>
</evidence>
<protein>
    <submittedName>
        <fullName evidence="3">Carbonic anhydrase- protein 10</fullName>
    </submittedName>
</protein>
<proteinExistence type="inferred from homology"/>